<reference evidence="4" key="1">
    <citation type="submission" date="2016-02" db="EMBL/GenBank/DDBJ databases">
        <authorList>
            <person name="Dunlap C."/>
        </authorList>
    </citation>
    <scope>NUCLEOTIDE SEQUENCE [LARGE SCALE GENOMIC DNA]</scope>
    <source>
        <strain evidence="4">NRRL B-41092</strain>
    </source>
</reference>
<evidence type="ECO:0000256" key="1">
    <source>
        <dbReference type="ARBA" id="ARBA00001947"/>
    </source>
</evidence>
<dbReference type="PANTHER" id="PTHR12993:SF30">
    <property type="entry name" value="N-ACETYL-ALPHA-D-GLUCOSAMINYL L-MALATE DEACETYLASE 1"/>
    <property type="match status" value="1"/>
</dbReference>
<dbReference type="AlphaFoldDB" id="A0A150F9G4"/>
<dbReference type="InterPro" id="IPR024078">
    <property type="entry name" value="LmbE-like_dom_sf"/>
</dbReference>
<dbReference type="GO" id="GO:0016811">
    <property type="term" value="F:hydrolase activity, acting on carbon-nitrogen (but not peptide) bonds, in linear amides"/>
    <property type="evidence" value="ECO:0007669"/>
    <property type="project" value="TreeGrafter"/>
</dbReference>
<accession>A0A150F9G4</accession>
<comment type="catalytic activity">
    <reaction evidence="2">
        <text>(S)-malyl N-acetyl-alpha-D-glucosaminide + H2O = (S)-malyl alpha-D-glucosaminide + acetate</text>
        <dbReference type="Rhea" id="RHEA:33411"/>
        <dbReference type="ChEBI" id="CHEBI:15377"/>
        <dbReference type="ChEBI" id="CHEBI:30089"/>
        <dbReference type="ChEBI" id="CHEBI:64870"/>
        <dbReference type="ChEBI" id="CHEBI:64871"/>
    </reaction>
</comment>
<dbReference type="PANTHER" id="PTHR12993">
    <property type="entry name" value="N-ACETYLGLUCOSAMINYL-PHOSPHATIDYLINOSITOL DE-N-ACETYLASE-RELATED"/>
    <property type="match status" value="1"/>
</dbReference>
<dbReference type="RefSeq" id="WP_061520975.1">
    <property type="nucleotide sequence ID" value="NZ_JARLZY010000025.1"/>
</dbReference>
<dbReference type="NCBIfam" id="TIGR04001">
    <property type="entry name" value="thiol_BshB1"/>
    <property type="match status" value="1"/>
</dbReference>
<protein>
    <submittedName>
        <fullName evidence="3">Bacillithiol biosynthesis deacetylase BshB1</fullName>
    </submittedName>
</protein>
<dbReference type="GO" id="GO:0019213">
    <property type="term" value="F:deacetylase activity"/>
    <property type="evidence" value="ECO:0007669"/>
    <property type="project" value="InterPro"/>
</dbReference>
<dbReference type="Pfam" id="PF02585">
    <property type="entry name" value="PIG-L"/>
    <property type="match status" value="1"/>
</dbReference>
<sequence length="237" mass="26310">MSEHLDILAFGAHSDDVEIGMGGTIAKFTAKGKTAIICDLTEAELSSNGTVSLRKEEAARAAHILGVKERIQLTLPDRGLLKNEDAIRQIVSVIRARRPKAVFMPYPKDRHPDHGNAAALVEEAVFSAGIHKYKDHQQLPAHKAEKVYYYMINGFHRPDFVIDITETIDLKKKSLNAYQSQFIPSEHSVNTPLTNGYIEMVEARERLYGKEAGTGYAEGFFTKQLPILNDDVFGGGQ</sequence>
<dbReference type="EMBL" id="LSBA01000006">
    <property type="protein sequence ID" value="KXZ21610.1"/>
    <property type="molecule type" value="Genomic_DNA"/>
</dbReference>
<evidence type="ECO:0000313" key="4">
    <source>
        <dbReference type="Proteomes" id="UP000075430"/>
    </source>
</evidence>
<evidence type="ECO:0000313" key="3">
    <source>
        <dbReference type="EMBL" id="KXZ21610.1"/>
    </source>
</evidence>
<gene>
    <name evidence="3" type="ORF">AXI58_11665</name>
</gene>
<dbReference type="Gene3D" id="3.40.50.10320">
    <property type="entry name" value="LmbE-like"/>
    <property type="match status" value="1"/>
</dbReference>
<dbReference type="GO" id="GO:0071793">
    <property type="term" value="P:bacillithiol biosynthetic process"/>
    <property type="evidence" value="ECO:0007669"/>
    <property type="project" value="InterPro"/>
</dbReference>
<proteinExistence type="predicted"/>
<organism evidence="3 4">
    <name type="scientific">Bacillus nakamurai</name>
    <dbReference type="NCBI Taxonomy" id="1793963"/>
    <lineage>
        <taxon>Bacteria</taxon>
        <taxon>Bacillati</taxon>
        <taxon>Bacillota</taxon>
        <taxon>Bacilli</taxon>
        <taxon>Bacillales</taxon>
        <taxon>Bacillaceae</taxon>
        <taxon>Bacillus</taxon>
    </lineage>
</organism>
<keyword evidence="4" id="KW-1185">Reference proteome</keyword>
<evidence type="ECO:0000256" key="2">
    <source>
        <dbReference type="ARBA" id="ARBA00024609"/>
    </source>
</evidence>
<dbReference type="SUPFAM" id="SSF102588">
    <property type="entry name" value="LmbE-like"/>
    <property type="match status" value="1"/>
</dbReference>
<dbReference type="InterPro" id="IPR023842">
    <property type="entry name" value="Bacillithiol_biosynth_BshB1"/>
</dbReference>
<name>A0A150F9G4_9BACI</name>
<dbReference type="InterPro" id="IPR003737">
    <property type="entry name" value="GlcNAc_PI_deacetylase-related"/>
</dbReference>
<dbReference type="Proteomes" id="UP000075430">
    <property type="component" value="Unassembled WGS sequence"/>
</dbReference>
<dbReference type="STRING" id="1793963.AXI58_11665"/>
<comment type="cofactor">
    <cofactor evidence="1">
        <name>Zn(2+)</name>
        <dbReference type="ChEBI" id="CHEBI:29105"/>
    </cofactor>
</comment>
<comment type="caution">
    <text evidence="3">The sequence shown here is derived from an EMBL/GenBank/DDBJ whole genome shotgun (WGS) entry which is preliminary data.</text>
</comment>
<dbReference type="OrthoDB" id="9778719at2"/>